<dbReference type="RefSeq" id="WP_141923962.1">
    <property type="nucleotide sequence ID" value="NZ_VFQC01000001.1"/>
</dbReference>
<comment type="similarity">
    <text evidence="1">Belongs to the cycloisomerase 2 family.</text>
</comment>
<evidence type="ECO:0000256" key="1">
    <source>
        <dbReference type="ARBA" id="ARBA00005564"/>
    </source>
</evidence>
<protein>
    <submittedName>
        <fullName evidence="3">6-phosphogluconolactonase (Cycloisomerase 2 family)</fullName>
    </submittedName>
</protein>
<dbReference type="Gene3D" id="2.130.10.10">
    <property type="entry name" value="YVTN repeat-like/Quinoprotein amine dehydrogenase"/>
    <property type="match status" value="1"/>
</dbReference>
<dbReference type="PANTHER" id="PTHR30344:SF1">
    <property type="entry name" value="6-PHOSPHOGLUCONOLACTONASE"/>
    <property type="match status" value="1"/>
</dbReference>
<dbReference type="EMBL" id="VFQC01000001">
    <property type="protein sequence ID" value="TQN32479.1"/>
    <property type="molecule type" value="Genomic_DNA"/>
</dbReference>
<name>A0A543NKZ0_9ACTN</name>
<dbReference type="OrthoDB" id="9790815at2"/>
<proteinExistence type="inferred from homology"/>
<dbReference type="AlphaFoldDB" id="A0A543NKZ0"/>
<feature type="region of interest" description="Disordered" evidence="2">
    <location>
        <begin position="137"/>
        <end position="156"/>
    </location>
</feature>
<keyword evidence="4" id="KW-1185">Reference proteome</keyword>
<dbReference type="InterPro" id="IPR050282">
    <property type="entry name" value="Cycloisomerase_2"/>
</dbReference>
<dbReference type="Pfam" id="PF10282">
    <property type="entry name" value="Lactonase"/>
    <property type="match status" value="1"/>
</dbReference>
<dbReference type="GO" id="GO:0017057">
    <property type="term" value="F:6-phosphogluconolactonase activity"/>
    <property type="evidence" value="ECO:0007669"/>
    <property type="project" value="TreeGrafter"/>
</dbReference>
<dbReference type="GO" id="GO:0016853">
    <property type="term" value="F:isomerase activity"/>
    <property type="evidence" value="ECO:0007669"/>
    <property type="project" value="UniProtKB-KW"/>
</dbReference>
<accession>A0A543NKZ0</accession>
<dbReference type="InterPro" id="IPR015943">
    <property type="entry name" value="WD40/YVTN_repeat-like_dom_sf"/>
</dbReference>
<dbReference type="PANTHER" id="PTHR30344">
    <property type="entry name" value="6-PHOSPHOGLUCONOLACTONASE-RELATED"/>
    <property type="match status" value="1"/>
</dbReference>
<gene>
    <name evidence="3" type="ORF">FHX37_2439</name>
</gene>
<reference evidence="3 4" key="1">
    <citation type="submission" date="2019-06" db="EMBL/GenBank/DDBJ databases">
        <title>Sequencing the genomes of 1000 actinobacteria strains.</title>
        <authorList>
            <person name="Klenk H.-P."/>
        </authorList>
    </citation>
    <scope>NUCLEOTIDE SEQUENCE [LARGE SCALE GENOMIC DNA]</scope>
    <source>
        <strain evidence="3 4">DSM 45015</strain>
    </source>
</reference>
<evidence type="ECO:0000313" key="4">
    <source>
        <dbReference type="Proteomes" id="UP000317422"/>
    </source>
</evidence>
<evidence type="ECO:0000313" key="3">
    <source>
        <dbReference type="EMBL" id="TQN32479.1"/>
    </source>
</evidence>
<sequence>MTHQLLWVGTYTPGSDPPGSGAGVHRVWLDHSSGELSGGEAAAATTGPSYLAAHPTRPLLYSVNECTTGRVTGFAVREGGELTELADASTGGCAPCHLTVHPDGRHVSVANYADGTVSVHPVGADGAPLPPVRVLPHTGSGPDERQQGPHAHHVRVPRGGGELLVADLGTDELRRHPLTADARPDGGPVAARFPPGSGPRHVVSHPDGGLCVVGELDSRIHVLRWEPCGTALRWETAVAATERTGENHPAAVVRPEGGRRLYVSNRGAGTVSAFELPARGAPPRFLAETPSGGTWPRHVALAGRYLVAANQDTGLLAVLALDDETGVPVDTGNRMQLGSPACVLPA</sequence>
<comment type="caution">
    <text evidence="3">The sequence shown here is derived from an EMBL/GenBank/DDBJ whole genome shotgun (WGS) entry which is preliminary data.</text>
</comment>
<evidence type="ECO:0000256" key="2">
    <source>
        <dbReference type="SAM" id="MobiDB-lite"/>
    </source>
</evidence>
<organism evidence="3 4">
    <name type="scientific">Haloactinospora alba</name>
    <dbReference type="NCBI Taxonomy" id="405555"/>
    <lineage>
        <taxon>Bacteria</taxon>
        <taxon>Bacillati</taxon>
        <taxon>Actinomycetota</taxon>
        <taxon>Actinomycetes</taxon>
        <taxon>Streptosporangiales</taxon>
        <taxon>Nocardiopsidaceae</taxon>
        <taxon>Haloactinospora</taxon>
    </lineage>
</organism>
<dbReference type="SUPFAM" id="SSF51004">
    <property type="entry name" value="C-terminal (heme d1) domain of cytochrome cd1-nitrite reductase"/>
    <property type="match status" value="1"/>
</dbReference>
<dbReference type="InterPro" id="IPR011048">
    <property type="entry name" value="Haem_d1_sf"/>
</dbReference>
<keyword evidence="3" id="KW-0413">Isomerase</keyword>
<dbReference type="InterPro" id="IPR019405">
    <property type="entry name" value="Lactonase_7-beta_prop"/>
</dbReference>
<dbReference type="Proteomes" id="UP000317422">
    <property type="component" value="Unassembled WGS sequence"/>
</dbReference>